<dbReference type="Gene3D" id="2.40.50.180">
    <property type="entry name" value="CheA-289, Domain 4"/>
    <property type="match status" value="1"/>
</dbReference>
<dbReference type="SMART" id="SM00260">
    <property type="entry name" value="CheW"/>
    <property type="match status" value="1"/>
</dbReference>
<dbReference type="CDD" id="cd00732">
    <property type="entry name" value="CheW"/>
    <property type="match status" value="1"/>
</dbReference>
<dbReference type="AlphaFoldDB" id="A0A066ZXI1"/>
<dbReference type="GO" id="GO:0007165">
    <property type="term" value="P:signal transduction"/>
    <property type="evidence" value="ECO:0007669"/>
    <property type="project" value="InterPro"/>
</dbReference>
<feature type="domain" description="CheW-like" evidence="4">
    <location>
        <begin position="19"/>
        <end position="165"/>
    </location>
</feature>
<dbReference type="Gene3D" id="2.30.30.40">
    <property type="entry name" value="SH3 Domains"/>
    <property type="match status" value="1"/>
</dbReference>
<dbReference type="Proteomes" id="UP000027341">
    <property type="component" value="Unassembled WGS sequence"/>
</dbReference>
<keyword evidence="3" id="KW-0963">Cytoplasm</keyword>
<comment type="subcellular location">
    <subcellularLocation>
        <location evidence="1">Cytoplasm</location>
    </subcellularLocation>
</comment>
<dbReference type="InterPro" id="IPR039315">
    <property type="entry name" value="CheW"/>
</dbReference>
<accession>A0A066ZXI1</accession>
<evidence type="ECO:0000256" key="3">
    <source>
        <dbReference type="ARBA" id="ARBA00022490"/>
    </source>
</evidence>
<protein>
    <recommendedName>
        <fullName evidence="2">Chemotaxis protein CheW</fullName>
    </recommendedName>
</protein>
<dbReference type="GO" id="GO:0006935">
    <property type="term" value="P:chemotaxis"/>
    <property type="evidence" value="ECO:0007669"/>
    <property type="project" value="InterPro"/>
</dbReference>
<dbReference type="STRING" id="28885.EI16_00360"/>
<dbReference type="InterPro" id="IPR002545">
    <property type="entry name" value="CheW-lke_dom"/>
</dbReference>
<dbReference type="PANTHER" id="PTHR22617">
    <property type="entry name" value="CHEMOTAXIS SENSOR HISTIDINE KINASE-RELATED"/>
    <property type="match status" value="1"/>
</dbReference>
<organism evidence="5 6">
    <name type="scientific">Hydrogenovibrio marinus</name>
    <dbReference type="NCBI Taxonomy" id="28885"/>
    <lineage>
        <taxon>Bacteria</taxon>
        <taxon>Pseudomonadati</taxon>
        <taxon>Pseudomonadota</taxon>
        <taxon>Gammaproteobacteria</taxon>
        <taxon>Thiotrichales</taxon>
        <taxon>Piscirickettsiaceae</taxon>
        <taxon>Hydrogenovibrio</taxon>
    </lineage>
</organism>
<dbReference type="Pfam" id="PF01584">
    <property type="entry name" value="CheW"/>
    <property type="match status" value="1"/>
</dbReference>
<evidence type="ECO:0000313" key="5">
    <source>
        <dbReference type="EMBL" id="KDN94805.1"/>
    </source>
</evidence>
<sequence>MSTEEENNSSQYEPSDGNDEQILSFVLGGEEYGVDILRVQEIKDWEKTTGIPNSPDYVMGVINLRGAVVPVIDLRVRFGLPNVTYDDSTVVIILRSNDENTGTQKIIGIVVDGVSDVHTLDSNTIQSAPDINGSIHSDYVKGLATVAEKMVIVLNVDQLITQGVLAAIKKNLRIEE</sequence>
<evidence type="ECO:0000256" key="2">
    <source>
        <dbReference type="ARBA" id="ARBA00021483"/>
    </source>
</evidence>
<proteinExistence type="predicted"/>
<gene>
    <name evidence="5" type="ORF">EI16_00360</name>
</gene>
<dbReference type="InterPro" id="IPR036061">
    <property type="entry name" value="CheW-like_dom_sf"/>
</dbReference>
<evidence type="ECO:0000259" key="4">
    <source>
        <dbReference type="PROSITE" id="PS50851"/>
    </source>
</evidence>
<name>A0A066ZXI1_HYDMR</name>
<keyword evidence="6" id="KW-1185">Reference proteome</keyword>
<dbReference type="EMBL" id="JMIU01000001">
    <property type="protein sequence ID" value="KDN94805.1"/>
    <property type="molecule type" value="Genomic_DNA"/>
</dbReference>
<comment type="caution">
    <text evidence="5">The sequence shown here is derived from an EMBL/GenBank/DDBJ whole genome shotgun (WGS) entry which is preliminary data.</text>
</comment>
<evidence type="ECO:0000256" key="1">
    <source>
        <dbReference type="ARBA" id="ARBA00004496"/>
    </source>
</evidence>
<reference evidence="5 6" key="1">
    <citation type="submission" date="2014-04" db="EMBL/GenBank/DDBJ databases">
        <title>Draft genome sequence of Hydrogenovibrio marinus MH-110, a model organism for aerobic H2 metabolism.</title>
        <authorList>
            <person name="Cha H.J."/>
            <person name="Jo B.H."/>
            <person name="Hwang B.H."/>
        </authorList>
    </citation>
    <scope>NUCLEOTIDE SEQUENCE [LARGE SCALE GENOMIC DNA]</scope>
    <source>
        <strain evidence="5 6">MH-110</strain>
    </source>
</reference>
<evidence type="ECO:0000313" key="6">
    <source>
        <dbReference type="Proteomes" id="UP000027341"/>
    </source>
</evidence>
<dbReference type="GO" id="GO:0005829">
    <property type="term" value="C:cytosol"/>
    <property type="evidence" value="ECO:0007669"/>
    <property type="project" value="TreeGrafter"/>
</dbReference>
<dbReference type="PROSITE" id="PS50851">
    <property type="entry name" value="CHEW"/>
    <property type="match status" value="1"/>
</dbReference>
<dbReference type="RefSeq" id="WP_029908288.1">
    <property type="nucleotide sequence ID" value="NZ_AP020335.1"/>
</dbReference>
<dbReference type="SUPFAM" id="SSF50341">
    <property type="entry name" value="CheW-like"/>
    <property type="match status" value="1"/>
</dbReference>
<dbReference type="PANTHER" id="PTHR22617:SF45">
    <property type="entry name" value="CHEMOTAXIS PROTEIN CHEW"/>
    <property type="match status" value="1"/>
</dbReference>